<dbReference type="VEuPathDB" id="FungiDB:BO71DRAFT_74247"/>
<organism evidence="1 2">
    <name type="scientific">Aspergillus ellipticus CBS 707.79</name>
    <dbReference type="NCBI Taxonomy" id="1448320"/>
    <lineage>
        <taxon>Eukaryota</taxon>
        <taxon>Fungi</taxon>
        <taxon>Dikarya</taxon>
        <taxon>Ascomycota</taxon>
        <taxon>Pezizomycotina</taxon>
        <taxon>Eurotiomycetes</taxon>
        <taxon>Eurotiomycetidae</taxon>
        <taxon>Eurotiales</taxon>
        <taxon>Aspergillaceae</taxon>
        <taxon>Aspergillus</taxon>
        <taxon>Aspergillus subgen. Circumdati</taxon>
    </lineage>
</organism>
<proteinExistence type="predicted"/>
<dbReference type="EMBL" id="KZ825980">
    <property type="protein sequence ID" value="PYH90514.1"/>
    <property type="molecule type" value="Genomic_DNA"/>
</dbReference>
<keyword evidence="2" id="KW-1185">Reference proteome</keyword>
<dbReference type="Proteomes" id="UP000247810">
    <property type="component" value="Unassembled WGS sequence"/>
</dbReference>
<dbReference type="AlphaFoldDB" id="A0A319CZN8"/>
<protein>
    <submittedName>
        <fullName evidence="1">Uncharacterized protein</fullName>
    </submittedName>
</protein>
<gene>
    <name evidence="1" type="ORF">BO71DRAFT_74247</name>
</gene>
<evidence type="ECO:0000313" key="1">
    <source>
        <dbReference type="EMBL" id="PYH90514.1"/>
    </source>
</evidence>
<accession>A0A319CZN8</accession>
<name>A0A319CZN8_9EURO</name>
<evidence type="ECO:0000313" key="2">
    <source>
        <dbReference type="Proteomes" id="UP000247810"/>
    </source>
</evidence>
<reference evidence="1 2" key="1">
    <citation type="submission" date="2018-02" db="EMBL/GenBank/DDBJ databases">
        <title>The genomes of Aspergillus section Nigri reveals drivers in fungal speciation.</title>
        <authorList>
            <consortium name="DOE Joint Genome Institute"/>
            <person name="Vesth T.C."/>
            <person name="Nybo J."/>
            <person name="Theobald S."/>
            <person name="Brandl J."/>
            <person name="Frisvad J.C."/>
            <person name="Nielsen K.F."/>
            <person name="Lyhne E.K."/>
            <person name="Kogle M.E."/>
            <person name="Kuo A."/>
            <person name="Riley R."/>
            <person name="Clum A."/>
            <person name="Nolan M."/>
            <person name="Lipzen A."/>
            <person name="Salamov A."/>
            <person name="Henrissat B."/>
            <person name="Wiebenga A."/>
            <person name="De vries R.P."/>
            <person name="Grigoriev I.V."/>
            <person name="Mortensen U.H."/>
            <person name="Andersen M.R."/>
            <person name="Baker S.E."/>
        </authorList>
    </citation>
    <scope>NUCLEOTIDE SEQUENCE [LARGE SCALE GENOMIC DNA]</scope>
    <source>
        <strain evidence="1 2">CBS 707.79</strain>
    </source>
</reference>
<sequence length="214" mass="23311">MGWRRPNSKHASSAMDNCHIREPKRSEAKRFGHGPIRSQALSLSLLVSSFLVVSSVSQSRARSSLGGERDCMHRCGGRGTLSTGWRAGCCSTLPGECIPERSPFTCCCCCCSCSSIAAGDPSCRRPARPRVDNWIHRSRTRLGEEFGGIAYRSFRLLRTCLSSRRRNIAFAAAGERSGRRPLGLMYATAAPCCKFATIVLAVARRCDLFGAEGS</sequence>